<dbReference type="Gene3D" id="3.30.200.20">
    <property type="entry name" value="Phosphorylase Kinase, domain 1"/>
    <property type="match status" value="1"/>
</dbReference>
<dbReference type="SUPFAM" id="SSF56112">
    <property type="entry name" value="Protein kinase-like (PK-like)"/>
    <property type="match status" value="1"/>
</dbReference>
<comment type="caution">
    <text evidence="2">The sequence shown here is derived from an EMBL/GenBank/DDBJ whole genome shotgun (WGS) entry which is preliminary data.</text>
</comment>
<dbReference type="AlphaFoldDB" id="A0A8H2ZZ07"/>
<dbReference type="EMBL" id="CAJMWS010000189">
    <property type="protein sequence ID" value="CAE6376598.1"/>
    <property type="molecule type" value="Genomic_DNA"/>
</dbReference>
<accession>A0A8H2ZZ07</accession>
<sequence length="419" mass="46854">MDNKPRCPWRDNSHERPQPYNLIKYTWADKHLTLFPNIKLTSVYMHDLKSAEGVAAYLKGTHFAASDVQRLSGGVSAFTYRIMLQTPLDTGEKTFVIKHFEGYLACHEDMKWGIERADHEYKALAAIAASGLFNSDSIVQLPRPLKYDQETHTIFMTDLGSQVPLTRVLEKGFANDQSSGSNQSSNSELCELAAKIGQALGDFMGRFHKWSALPHQAELRACFSQNSGVVHKSLFFRHFCLKHSADRFKIRENWIDEVLEKEQQGLEASADAGAMVMGDCSLHNIMVSPPSENNPMRIYLIDLETARAGHPEFDVGTLTAMATSFVHIYHPNVDHPFVPAFHRSYCDHRALNPKRLGVTTGIDLLGLGTFMPWTRGKDEAHLQGIATAGFELLRTSFKGDENSIKANRVVSHLFSSASG</sequence>
<organism evidence="2 3">
    <name type="scientific">Rhizoctonia solani</name>
    <dbReference type="NCBI Taxonomy" id="456999"/>
    <lineage>
        <taxon>Eukaryota</taxon>
        <taxon>Fungi</taxon>
        <taxon>Dikarya</taxon>
        <taxon>Basidiomycota</taxon>
        <taxon>Agaricomycotina</taxon>
        <taxon>Agaricomycetes</taxon>
        <taxon>Cantharellales</taxon>
        <taxon>Ceratobasidiaceae</taxon>
        <taxon>Rhizoctonia</taxon>
    </lineage>
</organism>
<evidence type="ECO:0000313" key="3">
    <source>
        <dbReference type="Proteomes" id="UP000663846"/>
    </source>
</evidence>
<proteinExistence type="predicted"/>
<dbReference type="InterPro" id="IPR011009">
    <property type="entry name" value="Kinase-like_dom_sf"/>
</dbReference>
<name>A0A8H2ZZ07_9AGAM</name>
<feature type="domain" description="Aminoglycoside phosphotransferase" evidence="1">
    <location>
        <begin position="68"/>
        <end position="337"/>
    </location>
</feature>
<gene>
    <name evidence="2" type="ORF">RDB_LOCUS30024</name>
</gene>
<dbReference type="Pfam" id="PF01636">
    <property type="entry name" value="APH"/>
    <property type="match status" value="1"/>
</dbReference>
<reference evidence="2" key="1">
    <citation type="submission" date="2021-01" db="EMBL/GenBank/DDBJ databases">
        <authorList>
            <person name="Kaushik A."/>
        </authorList>
    </citation>
    <scope>NUCLEOTIDE SEQUENCE</scope>
    <source>
        <strain evidence="2">AG1-1C</strain>
    </source>
</reference>
<dbReference type="InterPro" id="IPR002575">
    <property type="entry name" value="Aminoglycoside_PTrfase"/>
</dbReference>
<protein>
    <recommendedName>
        <fullName evidence="1">Aminoglycoside phosphotransferase domain-containing protein</fullName>
    </recommendedName>
</protein>
<evidence type="ECO:0000313" key="2">
    <source>
        <dbReference type="EMBL" id="CAE6376598.1"/>
    </source>
</evidence>
<dbReference type="Gene3D" id="3.90.1200.10">
    <property type="match status" value="1"/>
</dbReference>
<dbReference type="Proteomes" id="UP000663846">
    <property type="component" value="Unassembled WGS sequence"/>
</dbReference>
<evidence type="ECO:0000259" key="1">
    <source>
        <dbReference type="Pfam" id="PF01636"/>
    </source>
</evidence>